<dbReference type="InterPro" id="IPR037150">
    <property type="entry name" value="H-NS_C_dom_sf"/>
</dbReference>
<dbReference type="Pfam" id="PF00816">
    <property type="entry name" value="Histone_HNS"/>
    <property type="match status" value="1"/>
</dbReference>
<evidence type="ECO:0000313" key="3">
    <source>
        <dbReference type="Proteomes" id="UP000005808"/>
    </source>
</evidence>
<evidence type="ECO:0000313" key="2">
    <source>
        <dbReference type="EMBL" id="EHP44256.1"/>
    </source>
</evidence>
<dbReference type="Proteomes" id="UP000005808">
    <property type="component" value="Unassembled WGS sequence"/>
</dbReference>
<dbReference type="AlphaFoldDB" id="H1S040"/>
<proteinExistence type="predicted"/>
<sequence>MSLESERAAAIVWIRVQMARHGLTLADLQAAGCFAVVVPPPAPAPAPTRTYRDAEGRKWDGQGEMPAWLQWAVNAGQSAEHFRVG</sequence>
<feature type="domain" description="DNA-binding protein H-NS-like C-terminal" evidence="1">
    <location>
        <begin position="51"/>
        <end position="84"/>
    </location>
</feature>
<accession>H1S040</accession>
<name>H1S040_9BURK</name>
<dbReference type="OrthoDB" id="8966769at2"/>
<dbReference type="GO" id="GO:0003677">
    <property type="term" value="F:DNA binding"/>
    <property type="evidence" value="ECO:0007669"/>
    <property type="project" value="InterPro"/>
</dbReference>
<dbReference type="SUPFAM" id="SSF81273">
    <property type="entry name" value="H-NS histone-like proteins"/>
    <property type="match status" value="1"/>
</dbReference>
<dbReference type="PATRIC" id="fig|1127483.3.peg.942"/>
<dbReference type="RefSeq" id="WP_006156753.1">
    <property type="nucleotide sequence ID" value="NZ_AHJE01000012.1"/>
</dbReference>
<protein>
    <recommendedName>
        <fullName evidence="1">DNA-binding protein H-NS-like C-terminal domain-containing protein</fullName>
    </recommendedName>
</protein>
<gene>
    <name evidence="2" type="ORF">OR16_04742</name>
</gene>
<comment type="caution">
    <text evidence="2">The sequence shown here is derived from an EMBL/GenBank/DDBJ whole genome shotgun (WGS) entry which is preliminary data.</text>
</comment>
<reference evidence="2 3" key="1">
    <citation type="journal article" date="2012" name="J. Bacteriol.">
        <title>De Novo Genome Project of Cupriavidus basilensis OR16.</title>
        <authorList>
            <person name="Cserhati M."/>
            <person name="Kriszt B."/>
            <person name="Szoboszlay S."/>
            <person name="Toth A."/>
            <person name="Szabo I."/>
            <person name="Tancsics A."/>
            <person name="Nagy I."/>
            <person name="Horvath B."/>
            <person name="Nagy I."/>
            <person name="Kukolya J."/>
        </authorList>
    </citation>
    <scope>NUCLEOTIDE SEQUENCE [LARGE SCALE GENOMIC DNA]</scope>
    <source>
        <strain evidence="2 3">OR16</strain>
    </source>
</reference>
<organism evidence="2 3">
    <name type="scientific">Cupriavidus basilensis OR16</name>
    <dbReference type="NCBI Taxonomy" id="1127483"/>
    <lineage>
        <taxon>Bacteria</taxon>
        <taxon>Pseudomonadati</taxon>
        <taxon>Pseudomonadota</taxon>
        <taxon>Betaproteobacteria</taxon>
        <taxon>Burkholderiales</taxon>
        <taxon>Burkholderiaceae</taxon>
        <taxon>Cupriavidus</taxon>
    </lineage>
</organism>
<dbReference type="InterPro" id="IPR027444">
    <property type="entry name" value="H-NS_C_dom"/>
</dbReference>
<dbReference type="Gene3D" id="4.10.430.10">
    <property type="entry name" value="Histone-like protein H-NS, C-terminal domain"/>
    <property type="match status" value="1"/>
</dbReference>
<evidence type="ECO:0000259" key="1">
    <source>
        <dbReference type="Pfam" id="PF00816"/>
    </source>
</evidence>
<dbReference type="EMBL" id="AHJE01000012">
    <property type="protein sequence ID" value="EHP44256.1"/>
    <property type="molecule type" value="Genomic_DNA"/>
</dbReference>